<dbReference type="InterPro" id="IPR050300">
    <property type="entry name" value="GDXG_lipolytic_enzyme"/>
</dbReference>
<evidence type="ECO:0000313" key="5">
    <source>
        <dbReference type="Proteomes" id="UP001176471"/>
    </source>
</evidence>
<dbReference type="PANTHER" id="PTHR48081:SF6">
    <property type="entry name" value="PEPTIDASE S9 PROLYL OLIGOPEPTIDASE CATALYTIC DOMAIN-CONTAINING PROTEIN"/>
    <property type="match status" value="1"/>
</dbReference>
<dbReference type="Pfam" id="PF20434">
    <property type="entry name" value="BD-FAE"/>
    <property type="match status" value="1"/>
</dbReference>
<reference evidence="4" key="1">
    <citation type="submission" date="2023-07" db="EMBL/GenBank/DDBJ databases">
        <title>Bacterial whole genome sequence for Sphingobium sp. HBC34.</title>
        <authorList>
            <person name="Le V."/>
            <person name="Ko S.-R."/>
            <person name="Ahn C.-Y."/>
            <person name="Oh H.-M."/>
        </authorList>
    </citation>
    <scope>NUCLEOTIDE SEQUENCE</scope>
    <source>
        <strain evidence="4">HBC34</strain>
    </source>
</reference>
<feature type="domain" description="Peptidase S9 prolyl oligopeptidase catalytic" evidence="2">
    <location>
        <begin position="217"/>
        <end position="294"/>
    </location>
</feature>
<protein>
    <submittedName>
        <fullName evidence="4">Alpha/beta hydrolase</fullName>
    </submittedName>
</protein>
<dbReference type="Pfam" id="PF00326">
    <property type="entry name" value="Peptidase_S9"/>
    <property type="match status" value="1"/>
</dbReference>
<dbReference type="PANTHER" id="PTHR48081">
    <property type="entry name" value="AB HYDROLASE SUPERFAMILY PROTEIN C4A8.06C"/>
    <property type="match status" value="1"/>
</dbReference>
<dbReference type="GO" id="GO:0016787">
    <property type="term" value="F:hydrolase activity"/>
    <property type="evidence" value="ECO:0007669"/>
    <property type="project" value="UniProtKB-KW"/>
</dbReference>
<name>A0ABT8ZHX1_9SPHN</name>
<comment type="caution">
    <text evidence="4">The sequence shown here is derived from an EMBL/GenBank/DDBJ whole genome shotgun (WGS) entry which is preliminary data.</text>
</comment>
<keyword evidence="5" id="KW-1185">Reference proteome</keyword>
<keyword evidence="1 4" id="KW-0378">Hydrolase</keyword>
<evidence type="ECO:0000313" key="4">
    <source>
        <dbReference type="EMBL" id="MDO7834140.1"/>
    </source>
</evidence>
<evidence type="ECO:0000259" key="3">
    <source>
        <dbReference type="Pfam" id="PF20434"/>
    </source>
</evidence>
<dbReference type="EMBL" id="JAUQOM010000001">
    <property type="protein sequence ID" value="MDO7834140.1"/>
    <property type="molecule type" value="Genomic_DNA"/>
</dbReference>
<dbReference type="SUPFAM" id="SSF53474">
    <property type="entry name" value="alpha/beta-Hydrolases"/>
    <property type="match status" value="1"/>
</dbReference>
<dbReference type="InterPro" id="IPR029058">
    <property type="entry name" value="AB_hydrolase_fold"/>
</dbReference>
<accession>A0ABT8ZHX1</accession>
<gene>
    <name evidence="4" type="ORF">Q4610_03695</name>
</gene>
<dbReference type="Proteomes" id="UP001176471">
    <property type="component" value="Unassembled WGS sequence"/>
</dbReference>
<proteinExistence type="predicted"/>
<organism evidence="4 5">
    <name type="scientific">Sphingobium cyanobacteriorum</name>
    <dbReference type="NCBI Taxonomy" id="3063954"/>
    <lineage>
        <taxon>Bacteria</taxon>
        <taxon>Pseudomonadati</taxon>
        <taxon>Pseudomonadota</taxon>
        <taxon>Alphaproteobacteria</taxon>
        <taxon>Sphingomonadales</taxon>
        <taxon>Sphingomonadaceae</taxon>
        <taxon>Sphingobium</taxon>
    </lineage>
</organism>
<evidence type="ECO:0000259" key="2">
    <source>
        <dbReference type="Pfam" id="PF00326"/>
    </source>
</evidence>
<dbReference type="RefSeq" id="WP_304534645.1">
    <property type="nucleotide sequence ID" value="NZ_JAUQOM010000001.1"/>
</dbReference>
<dbReference type="InterPro" id="IPR001375">
    <property type="entry name" value="Peptidase_S9_cat"/>
</dbReference>
<evidence type="ECO:0000256" key="1">
    <source>
        <dbReference type="ARBA" id="ARBA00022801"/>
    </source>
</evidence>
<dbReference type="Gene3D" id="3.40.50.1820">
    <property type="entry name" value="alpha/beta hydrolase"/>
    <property type="match status" value="1"/>
</dbReference>
<dbReference type="InterPro" id="IPR049492">
    <property type="entry name" value="BD-FAE-like_dom"/>
</dbReference>
<feature type="domain" description="BD-FAE-like" evidence="3">
    <location>
        <begin position="60"/>
        <end position="156"/>
    </location>
</feature>
<sequence>MSATPSNGPSLPDVPAQIIPLWNDTPPGGARQKVAKAPPGKPELIMGIANPRLHMVRPAKPNGQAILVIPGGGYTVIALQHEGFDVAHALVQRGFVVFILEYRLPDEGWNERATVALQDGQRAMRQIRASAAQYGFSPDAVSVLGFSAGGHLAASLLTGADHRLYEPRDAIDQWDARPRVGGLIYPVTLLHDPFGVPFVTEALLGKAAAPDLLRRHSPADSIGPDTPPAFLVHAFDDDVVPYQNAVLFAEAMRASRRPVELHLFEKGGHGFGLGAPDAPAGHWLDLFTAFLRRH</sequence>